<evidence type="ECO:0000313" key="1">
    <source>
        <dbReference type="EMBL" id="KAK9938828.1"/>
    </source>
</evidence>
<proteinExistence type="predicted"/>
<sequence length="143" mass="15332">MQVVKIPPTRQQLIDVVAVSARGQSGDGCWRFELGTDEDRIGWRQGGWAQQGRLEWIGDGSSSAVKKGISISDDGEEARPRGIGDVDCVGGVGNPRGLRKKMVVVGGGEEIARVLRHRTKLGEHELGKGGFATSSTVRETHGQ</sequence>
<organism evidence="1 2">
    <name type="scientific">Rubus argutus</name>
    <name type="common">Southern blackberry</name>
    <dbReference type="NCBI Taxonomy" id="59490"/>
    <lineage>
        <taxon>Eukaryota</taxon>
        <taxon>Viridiplantae</taxon>
        <taxon>Streptophyta</taxon>
        <taxon>Embryophyta</taxon>
        <taxon>Tracheophyta</taxon>
        <taxon>Spermatophyta</taxon>
        <taxon>Magnoliopsida</taxon>
        <taxon>eudicotyledons</taxon>
        <taxon>Gunneridae</taxon>
        <taxon>Pentapetalae</taxon>
        <taxon>rosids</taxon>
        <taxon>fabids</taxon>
        <taxon>Rosales</taxon>
        <taxon>Rosaceae</taxon>
        <taxon>Rosoideae</taxon>
        <taxon>Rosoideae incertae sedis</taxon>
        <taxon>Rubus</taxon>
    </lineage>
</organism>
<comment type="caution">
    <text evidence="1">The sequence shown here is derived from an EMBL/GenBank/DDBJ whole genome shotgun (WGS) entry which is preliminary data.</text>
</comment>
<name>A0AAW1XQ42_RUBAR</name>
<protein>
    <submittedName>
        <fullName evidence="1">Uncharacterized protein</fullName>
    </submittedName>
</protein>
<evidence type="ECO:0000313" key="2">
    <source>
        <dbReference type="Proteomes" id="UP001457282"/>
    </source>
</evidence>
<reference evidence="1 2" key="1">
    <citation type="journal article" date="2023" name="G3 (Bethesda)">
        <title>A chromosome-length genome assembly and annotation of blackberry (Rubus argutus, cv. 'Hillquist').</title>
        <authorList>
            <person name="Bruna T."/>
            <person name="Aryal R."/>
            <person name="Dudchenko O."/>
            <person name="Sargent D.J."/>
            <person name="Mead D."/>
            <person name="Buti M."/>
            <person name="Cavallini A."/>
            <person name="Hytonen T."/>
            <person name="Andres J."/>
            <person name="Pham M."/>
            <person name="Weisz D."/>
            <person name="Mascagni F."/>
            <person name="Usai G."/>
            <person name="Natali L."/>
            <person name="Bassil N."/>
            <person name="Fernandez G.E."/>
            <person name="Lomsadze A."/>
            <person name="Armour M."/>
            <person name="Olukolu B."/>
            <person name="Poorten T."/>
            <person name="Britton C."/>
            <person name="Davik J."/>
            <person name="Ashrafi H."/>
            <person name="Aiden E.L."/>
            <person name="Borodovsky M."/>
            <person name="Worthington M."/>
        </authorList>
    </citation>
    <scope>NUCLEOTIDE SEQUENCE [LARGE SCALE GENOMIC DNA]</scope>
    <source>
        <strain evidence="1">PI 553951</strain>
    </source>
</reference>
<keyword evidence="2" id="KW-1185">Reference proteome</keyword>
<dbReference type="EMBL" id="JBEDUW010000003">
    <property type="protein sequence ID" value="KAK9938828.1"/>
    <property type="molecule type" value="Genomic_DNA"/>
</dbReference>
<accession>A0AAW1XQ42</accession>
<dbReference type="Proteomes" id="UP001457282">
    <property type="component" value="Unassembled WGS sequence"/>
</dbReference>
<dbReference type="AlphaFoldDB" id="A0AAW1XQ42"/>
<gene>
    <name evidence="1" type="ORF">M0R45_015546</name>
</gene>